<evidence type="ECO:0000313" key="2">
    <source>
        <dbReference type="EMBL" id="TWU54972.1"/>
    </source>
</evidence>
<keyword evidence="3" id="KW-1185">Reference proteome</keyword>
<sequence length="310" mass="35348">MMNKVWLQWELDPPAFSVDEATRAYAEPLAAFRHHRLLREAIPAGAWTCTECGETRQVVFVADVDEIKQGYIACRDCGVTRLHPDQLNRVAFDTGRVLHYIFADTKLDVRQIVADRLWQIGRRTIATRSRELWFIRGFGPTFHADILRQLTTRPKTIVFTPSEATAHYWSRIIPNTIIALDNTVDREEYQLWLDWNAVDDRVLESEESTAPVLKPAAKRSSRTAKIERLVEEIKKHLRSAADHAQATSDREGCPTLLPRPTQEQLGSLAGMSKVDVSRCLKDDSANELRILWETAGDLNAILGLPFETFR</sequence>
<organism evidence="2 3">
    <name type="scientific">Rubripirellula tenax</name>
    <dbReference type="NCBI Taxonomy" id="2528015"/>
    <lineage>
        <taxon>Bacteria</taxon>
        <taxon>Pseudomonadati</taxon>
        <taxon>Planctomycetota</taxon>
        <taxon>Planctomycetia</taxon>
        <taxon>Pirellulales</taxon>
        <taxon>Pirellulaceae</taxon>
        <taxon>Rubripirellula</taxon>
    </lineage>
</organism>
<reference evidence="2 3" key="1">
    <citation type="submission" date="2019-02" db="EMBL/GenBank/DDBJ databases">
        <title>Deep-cultivation of Planctomycetes and their phenomic and genomic characterization uncovers novel biology.</title>
        <authorList>
            <person name="Wiegand S."/>
            <person name="Jogler M."/>
            <person name="Boedeker C."/>
            <person name="Pinto D."/>
            <person name="Vollmers J."/>
            <person name="Rivas-Marin E."/>
            <person name="Kohn T."/>
            <person name="Peeters S.H."/>
            <person name="Heuer A."/>
            <person name="Rast P."/>
            <person name="Oberbeckmann S."/>
            <person name="Bunk B."/>
            <person name="Jeske O."/>
            <person name="Meyerdierks A."/>
            <person name="Storesund J.E."/>
            <person name="Kallscheuer N."/>
            <person name="Luecker S."/>
            <person name="Lage O.M."/>
            <person name="Pohl T."/>
            <person name="Merkel B.J."/>
            <person name="Hornburger P."/>
            <person name="Mueller R.-W."/>
            <person name="Bruemmer F."/>
            <person name="Labrenz M."/>
            <person name="Spormann A.M."/>
            <person name="Op Den Camp H."/>
            <person name="Overmann J."/>
            <person name="Amann R."/>
            <person name="Jetten M.S.M."/>
            <person name="Mascher T."/>
            <person name="Medema M.H."/>
            <person name="Devos D.P."/>
            <person name="Kaster A.-K."/>
            <person name="Ovreas L."/>
            <person name="Rohde M."/>
            <person name="Galperin M.Y."/>
            <person name="Jogler C."/>
        </authorList>
    </citation>
    <scope>NUCLEOTIDE SEQUENCE [LARGE SCALE GENOMIC DNA]</scope>
    <source>
        <strain evidence="2 3">Poly51</strain>
    </source>
</reference>
<evidence type="ECO:0000256" key="1">
    <source>
        <dbReference type="SAM" id="MobiDB-lite"/>
    </source>
</evidence>
<dbReference type="Proteomes" id="UP000318288">
    <property type="component" value="Unassembled WGS sequence"/>
</dbReference>
<comment type="caution">
    <text evidence="2">The sequence shown here is derived from an EMBL/GenBank/DDBJ whole genome shotgun (WGS) entry which is preliminary data.</text>
</comment>
<protein>
    <submittedName>
        <fullName evidence="2">Uncharacterized protein</fullName>
    </submittedName>
</protein>
<feature type="region of interest" description="Disordered" evidence="1">
    <location>
        <begin position="240"/>
        <end position="262"/>
    </location>
</feature>
<gene>
    <name evidence="2" type="ORF">Poly51_37210</name>
</gene>
<accession>A0A5C6F100</accession>
<dbReference type="RefSeq" id="WP_146459110.1">
    <property type="nucleotide sequence ID" value="NZ_SJPW01000004.1"/>
</dbReference>
<dbReference type="EMBL" id="SJPW01000004">
    <property type="protein sequence ID" value="TWU54972.1"/>
    <property type="molecule type" value="Genomic_DNA"/>
</dbReference>
<dbReference type="AlphaFoldDB" id="A0A5C6F100"/>
<dbReference type="OrthoDB" id="247912at2"/>
<evidence type="ECO:0000313" key="3">
    <source>
        <dbReference type="Proteomes" id="UP000318288"/>
    </source>
</evidence>
<name>A0A5C6F100_9BACT</name>
<proteinExistence type="predicted"/>